<proteinExistence type="predicted"/>
<dbReference type="EMBL" id="CM015715">
    <property type="protein sequence ID" value="KAF3689019.1"/>
    <property type="molecule type" value="Genomic_DNA"/>
</dbReference>
<evidence type="ECO:0000313" key="1">
    <source>
        <dbReference type="EMBL" id="KAF3689019.1"/>
    </source>
</evidence>
<dbReference type="AlphaFoldDB" id="A0A6G1PFN2"/>
<organism evidence="1 2">
    <name type="scientific">Channa argus</name>
    <name type="common">Northern snakehead</name>
    <name type="synonym">Ophicephalus argus</name>
    <dbReference type="NCBI Taxonomy" id="215402"/>
    <lineage>
        <taxon>Eukaryota</taxon>
        <taxon>Metazoa</taxon>
        <taxon>Chordata</taxon>
        <taxon>Craniata</taxon>
        <taxon>Vertebrata</taxon>
        <taxon>Euteleostomi</taxon>
        <taxon>Actinopterygii</taxon>
        <taxon>Neopterygii</taxon>
        <taxon>Teleostei</taxon>
        <taxon>Neoteleostei</taxon>
        <taxon>Acanthomorphata</taxon>
        <taxon>Anabantaria</taxon>
        <taxon>Anabantiformes</taxon>
        <taxon>Channoidei</taxon>
        <taxon>Channidae</taxon>
        <taxon>Channa</taxon>
    </lineage>
</organism>
<keyword evidence="2" id="KW-1185">Reference proteome</keyword>
<reference evidence="1 2" key="1">
    <citation type="submission" date="2019-02" db="EMBL/GenBank/DDBJ databases">
        <title>Opniocepnalus argus genome.</title>
        <authorList>
            <person name="Zhou C."/>
            <person name="Xiao S."/>
        </authorList>
    </citation>
    <scope>NUCLEOTIDE SEQUENCE [LARGE SCALE GENOMIC DNA]</scope>
    <source>
        <strain evidence="1">OARG1902GOOAL</strain>
        <tissue evidence="1">Muscle</tissue>
    </source>
</reference>
<name>A0A6G1PFN2_CHAAH</name>
<protein>
    <submittedName>
        <fullName evidence="1">Uncharacterized protein</fullName>
    </submittedName>
</protein>
<reference evidence="2" key="2">
    <citation type="submission" date="2019-02" db="EMBL/GenBank/DDBJ databases">
        <title>Opniocepnalus argus Var Kimnra genome.</title>
        <authorList>
            <person name="Zhou C."/>
            <person name="Xiao S."/>
        </authorList>
    </citation>
    <scope>NUCLEOTIDE SEQUENCE [LARGE SCALE GENOMIC DNA]</scope>
</reference>
<dbReference type="Proteomes" id="UP000503349">
    <property type="component" value="Chromosome 4"/>
</dbReference>
<gene>
    <name evidence="1" type="ORF">EXN66_Car004691</name>
</gene>
<sequence>MRSQRLCLAGQFHCRLDCFRLSTYTVRALPPPPLLSFFVLSHKQPLSTAPDLNLHLNCLCHAQIHT</sequence>
<evidence type="ECO:0000313" key="2">
    <source>
        <dbReference type="Proteomes" id="UP000503349"/>
    </source>
</evidence>
<accession>A0A6G1PFN2</accession>